<name>A0AAD4HU81_9AGAM</name>
<dbReference type="RefSeq" id="XP_041234513.1">
    <property type="nucleotide sequence ID" value="XM_041374073.1"/>
</dbReference>
<reference evidence="1" key="1">
    <citation type="journal article" date="2020" name="New Phytol.">
        <title>Comparative genomics reveals dynamic genome evolution in host specialist ectomycorrhizal fungi.</title>
        <authorList>
            <person name="Lofgren L.A."/>
            <person name="Nguyen N.H."/>
            <person name="Vilgalys R."/>
            <person name="Ruytinx J."/>
            <person name="Liao H.L."/>
            <person name="Branco S."/>
            <person name="Kuo A."/>
            <person name="LaButti K."/>
            <person name="Lipzen A."/>
            <person name="Andreopoulos W."/>
            <person name="Pangilinan J."/>
            <person name="Riley R."/>
            <person name="Hundley H."/>
            <person name="Na H."/>
            <person name="Barry K."/>
            <person name="Grigoriev I.V."/>
            <person name="Stajich J.E."/>
            <person name="Kennedy P.G."/>
        </authorList>
    </citation>
    <scope>NUCLEOTIDE SEQUENCE</scope>
    <source>
        <strain evidence="1">FC203</strain>
    </source>
</reference>
<proteinExistence type="predicted"/>
<dbReference type="GeneID" id="64668371"/>
<organism evidence="1 2">
    <name type="scientific">Suillus fuscotomentosus</name>
    <dbReference type="NCBI Taxonomy" id="1912939"/>
    <lineage>
        <taxon>Eukaryota</taxon>
        <taxon>Fungi</taxon>
        <taxon>Dikarya</taxon>
        <taxon>Basidiomycota</taxon>
        <taxon>Agaricomycotina</taxon>
        <taxon>Agaricomycetes</taxon>
        <taxon>Agaricomycetidae</taxon>
        <taxon>Boletales</taxon>
        <taxon>Suillineae</taxon>
        <taxon>Suillaceae</taxon>
        <taxon>Suillus</taxon>
    </lineage>
</organism>
<accession>A0AAD4HU81</accession>
<gene>
    <name evidence="1" type="ORF">F5891DRAFT_937044</name>
</gene>
<comment type="caution">
    <text evidence="1">The sequence shown here is derived from an EMBL/GenBank/DDBJ whole genome shotgun (WGS) entry which is preliminary data.</text>
</comment>
<keyword evidence="2" id="KW-1185">Reference proteome</keyword>
<protein>
    <submittedName>
        <fullName evidence="1">Uncharacterized protein</fullName>
    </submittedName>
</protein>
<dbReference type="AlphaFoldDB" id="A0AAD4HU81"/>
<evidence type="ECO:0000313" key="1">
    <source>
        <dbReference type="EMBL" id="KAG1908938.1"/>
    </source>
</evidence>
<dbReference type="Proteomes" id="UP001195769">
    <property type="component" value="Unassembled WGS sequence"/>
</dbReference>
<dbReference type="EMBL" id="JABBWK010000001">
    <property type="protein sequence ID" value="KAG1908938.1"/>
    <property type="molecule type" value="Genomic_DNA"/>
</dbReference>
<sequence>MPAHYVDYIPAGPTNLPHLPAPPPDSPPNRVINDLPDHQPILIPYQTAPDALGLFCIYAQKSTLIPTGNEGLDVIADALTFETQGNSHLVHSQIDPGLPSQEIHLEDIFSPFSSPTAGLLMCWQYSGANSKSSAEMKGLTREFLDNDVYRREDMRIFDDVREKRLMKEYLKDRSNLFCVENGWCSSSVKICLPKEKVKFPSEEDTPELEITGVHHRSLTDIIRSVFEDSIVSTFHLTPFHQQWEASDGRNINVYSEAYSSPAFIEAYKEINALPQDPGDDLE</sequence>
<evidence type="ECO:0000313" key="2">
    <source>
        <dbReference type="Proteomes" id="UP001195769"/>
    </source>
</evidence>